<keyword evidence="12" id="KW-0677">Repeat</keyword>
<dbReference type="Gene3D" id="2.60.40.420">
    <property type="entry name" value="Cupredoxins - blue copper proteins"/>
    <property type="match status" value="3"/>
</dbReference>
<dbReference type="InterPro" id="IPR001287">
    <property type="entry name" value="NO2-reductase_Cu"/>
</dbReference>
<feature type="domain" description="Plastocyanin-like" evidence="23">
    <location>
        <begin position="362"/>
        <end position="458"/>
    </location>
</feature>
<evidence type="ECO:0000256" key="13">
    <source>
        <dbReference type="ARBA" id="ARBA00022764"/>
    </source>
</evidence>
<comment type="similarity">
    <text evidence="6">Belongs to the multicopper oxidase family.</text>
</comment>
<comment type="caution">
    <text evidence="26">The sequence shown here is derived from an EMBL/GenBank/DDBJ whole genome shotgun (WGS) entry which is preliminary data.</text>
</comment>
<keyword evidence="16 20" id="KW-0186">Copper</keyword>
<keyword evidence="11 20" id="KW-0479">Metal-binding</keyword>
<dbReference type="PANTHER" id="PTHR11709:SF394">
    <property type="entry name" value="FI03373P-RELATED"/>
    <property type="match status" value="1"/>
</dbReference>
<dbReference type="InterPro" id="IPR045087">
    <property type="entry name" value="Cu-oxidase_fam"/>
</dbReference>
<evidence type="ECO:0000256" key="9">
    <source>
        <dbReference type="ARBA" id="ARBA00017290"/>
    </source>
</evidence>
<gene>
    <name evidence="26" type="ORF">EJK80_05580</name>
</gene>
<sequence length="470" mass="50029">MTNLMSPQPSQPSQPAQPAKSNANGWAAWLLIGLAIAAVVVLAVVNTTATNKASSPAAPVAASGDDVVVDVTVDGMAFVPNSVDVPAGSRLIVNFTNTGDKVHDLKIGDNETGRIEPGKSAQLDAGVITEDIKGICTIAGHEMQGMTFMVHATGANSEASSGEHNHAVAGASNPFVTVPSAADRTKKRDDFQARDAALAPSTGTVHEETWEMTEEVREVAPGVKQVQWLFNGQAPGPTLHGKVGDTFKITLVNHGTMGHSVDFHAGEVNPDTTMATIEPGEELTYEFTANRSGIWMYHCSTDPMSLHIANGMMGAVIIDPVGDDALSDVDGEYTFVASDVFLGDQAIGANPDRVANGDFDLMAFNGYPNQYDLEPLHAKVGETVRLWVLNVGPDQPLSFHVVGEQFDTVYKEGTYLIRDEKRTGSQALDLLPAQGGFVEMTFNEPGTYSFVNHIMTNAEKGQHGKIIVTE</sequence>
<dbReference type="AlphaFoldDB" id="A0A540R8M7"/>
<evidence type="ECO:0000256" key="21">
    <source>
        <dbReference type="SAM" id="MobiDB-lite"/>
    </source>
</evidence>
<evidence type="ECO:0000256" key="10">
    <source>
        <dbReference type="ARBA" id="ARBA00022630"/>
    </source>
</evidence>
<comment type="cofactor">
    <cofactor evidence="1 20">
        <name>Cu(+)</name>
        <dbReference type="ChEBI" id="CHEBI:49552"/>
    </cofactor>
</comment>
<dbReference type="PANTHER" id="PTHR11709">
    <property type="entry name" value="MULTI-COPPER OXIDASE"/>
    <property type="match status" value="1"/>
</dbReference>
<reference evidence="26 27" key="1">
    <citation type="submission" date="2019-06" db="EMBL/GenBank/DDBJ databases">
        <title>Draft genome of C. phoceense Strain 272.</title>
        <authorList>
            <person name="Pacheco L.G.C."/>
            <person name="Barberis C.M."/>
            <person name="Almuzara M.N."/>
            <person name="Traglia G.M."/>
            <person name="Santos C.S."/>
            <person name="Rocha D.J.P.G."/>
            <person name="Aguiar E.R.G.R."/>
            <person name="Vay C.A."/>
        </authorList>
    </citation>
    <scope>NUCLEOTIDE SEQUENCE [LARGE SCALE GENOMIC DNA]</scope>
    <source>
        <strain evidence="26 27">272</strain>
    </source>
</reference>
<dbReference type="PRINTS" id="PR00695">
    <property type="entry name" value="CUNO2RDTASE"/>
</dbReference>
<evidence type="ECO:0000259" key="24">
    <source>
        <dbReference type="Pfam" id="PF07732"/>
    </source>
</evidence>
<keyword evidence="17" id="KW-0534">Nitrate assimilation</keyword>
<dbReference type="CDD" id="cd11020">
    <property type="entry name" value="CuRO_1_CuNIR"/>
    <property type="match status" value="1"/>
</dbReference>
<comment type="subunit">
    <text evidence="7">Homotrimer.</text>
</comment>
<keyword evidence="22" id="KW-0812">Transmembrane</keyword>
<comment type="cofactor">
    <cofactor evidence="2 20">
        <name>Cu(2+)</name>
        <dbReference type="ChEBI" id="CHEBI:29036"/>
    </cofactor>
</comment>
<evidence type="ECO:0000256" key="11">
    <source>
        <dbReference type="ARBA" id="ARBA00022723"/>
    </source>
</evidence>
<feature type="binding site" description="type 1 copper site" evidence="20">
    <location>
        <position position="299"/>
    </location>
    <ligand>
        <name>Cu cation</name>
        <dbReference type="ChEBI" id="CHEBI:23378"/>
        <label>1</label>
    </ligand>
</feature>
<evidence type="ECO:0000256" key="3">
    <source>
        <dbReference type="ARBA" id="ARBA00001974"/>
    </source>
</evidence>
<feature type="transmembrane region" description="Helical" evidence="22">
    <location>
        <begin position="26"/>
        <end position="45"/>
    </location>
</feature>
<feature type="binding site" description="type 1 copper site" evidence="20">
    <location>
        <position position="312"/>
    </location>
    <ligand>
        <name>Cu cation</name>
        <dbReference type="ChEBI" id="CHEBI:23378"/>
        <label>1</label>
    </ligand>
</feature>
<evidence type="ECO:0000256" key="16">
    <source>
        <dbReference type="ARBA" id="ARBA00023008"/>
    </source>
</evidence>
<evidence type="ECO:0000256" key="5">
    <source>
        <dbReference type="ARBA" id="ARBA00005127"/>
    </source>
</evidence>
<dbReference type="GO" id="GO:0042597">
    <property type="term" value="C:periplasmic space"/>
    <property type="evidence" value="ECO:0007669"/>
    <property type="project" value="UniProtKB-SubCell"/>
</dbReference>
<feature type="binding site" description="type 1 copper site" evidence="20">
    <location>
        <position position="307"/>
    </location>
    <ligand>
        <name>Cu cation</name>
        <dbReference type="ChEBI" id="CHEBI:23378"/>
        <label>1</label>
    </ligand>
</feature>
<proteinExistence type="inferred from homology"/>
<evidence type="ECO:0000256" key="1">
    <source>
        <dbReference type="ARBA" id="ARBA00001960"/>
    </source>
</evidence>
<feature type="domain" description="EfeO-type cupredoxin-like" evidence="25">
    <location>
        <begin position="41"/>
        <end position="123"/>
    </location>
</feature>
<dbReference type="Pfam" id="PF00394">
    <property type="entry name" value="Cu-oxidase"/>
    <property type="match status" value="1"/>
</dbReference>
<evidence type="ECO:0000256" key="14">
    <source>
        <dbReference type="ARBA" id="ARBA00022827"/>
    </source>
</evidence>
<keyword evidence="10" id="KW-0285">Flavoprotein</keyword>
<evidence type="ECO:0000256" key="8">
    <source>
        <dbReference type="ARBA" id="ARBA00011882"/>
    </source>
</evidence>
<keyword evidence="13" id="KW-0574">Periplasm</keyword>
<evidence type="ECO:0000256" key="18">
    <source>
        <dbReference type="ARBA" id="ARBA00032356"/>
    </source>
</evidence>
<evidence type="ECO:0000256" key="2">
    <source>
        <dbReference type="ARBA" id="ARBA00001973"/>
    </source>
</evidence>
<dbReference type="InterPro" id="IPR001117">
    <property type="entry name" value="Cu-oxidase_2nd"/>
</dbReference>
<name>A0A540R8M7_9CORY</name>
<feature type="binding site" description="type 1 copper site" evidence="20">
    <location>
        <position position="298"/>
    </location>
    <ligand>
        <name>Cu cation</name>
        <dbReference type="ChEBI" id="CHEBI:23378"/>
        <label>1</label>
    </ligand>
</feature>
<comment type="pathway">
    <text evidence="5">Nitrogen metabolism; nitrate reduction (denitrification); dinitrogen from nitrate: step 2/4.</text>
</comment>
<protein>
    <recommendedName>
        <fullName evidence="9">Copper-containing nitrite reductase</fullName>
        <ecNumber evidence="8">1.7.2.1</ecNumber>
    </recommendedName>
    <alternativeName>
        <fullName evidence="18">Cu-NIR</fullName>
    </alternativeName>
</protein>
<evidence type="ECO:0000259" key="23">
    <source>
        <dbReference type="Pfam" id="PF00394"/>
    </source>
</evidence>
<dbReference type="SUPFAM" id="SSF49503">
    <property type="entry name" value="Cupredoxins"/>
    <property type="match status" value="3"/>
</dbReference>
<dbReference type="Pfam" id="PF13473">
    <property type="entry name" value="Cupredoxin_1"/>
    <property type="match status" value="1"/>
</dbReference>
<dbReference type="Proteomes" id="UP000318080">
    <property type="component" value="Unassembled WGS sequence"/>
</dbReference>
<feature type="binding site" description="type 1 copper site" evidence="20">
    <location>
        <position position="264"/>
    </location>
    <ligand>
        <name>Cu cation</name>
        <dbReference type="ChEBI" id="CHEBI:23378"/>
        <label>1</label>
    </ligand>
</feature>
<evidence type="ECO:0000256" key="12">
    <source>
        <dbReference type="ARBA" id="ARBA00022737"/>
    </source>
</evidence>
<dbReference type="STRING" id="1686286.GCA_900092335_01487"/>
<dbReference type="InterPro" id="IPR011707">
    <property type="entry name" value="Cu-oxidase-like_N"/>
</dbReference>
<dbReference type="CDD" id="cd04208">
    <property type="entry name" value="CuRO_2_CuNIR"/>
    <property type="match status" value="1"/>
</dbReference>
<dbReference type="EMBL" id="VHIR01000006">
    <property type="protein sequence ID" value="TQE43734.1"/>
    <property type="molecule type" value="Genomic_DNA"/>
</dbReference>
<evidence type="ECO:0000259" key="25">
    <source>
        <dbReference type="Pfam" id="PF13473"/>
    </source>
</evidence>
<dbReference type="EC" id="1.7.2.1" evidence="8"/>
<evidence type="ECO:0000256" key="22">
    <source>
        <dbReference type="SAM" id="Phobius"/>
    </source>
</evidence>
<dbReference type="InterPro" id="IPR028096">
    <property type="entry name" value="EfeO_Cupredoxin"/>
</dbReference>
<comment type="cofactor">
    <cofactor evidence="3">
        <name>FAD</name>
        <dbReference type="ChEBI" id="CHEBI:57692"/>
    </cofactor>
</comment>
<accession>A0A540R8M7</accession>
<dbReference type="RefSeq" id="WP_141628790.1">
    <property type="nucleotide sequence ID" value="NZ_VHIR01000006.1"/>
</dbReference>
<feature type="domain" description="Plastocyanin-like" evidence="24">
    <location>
        <begin position="215"/>
        <end position="320"/>
    </location>
</feature>
<evidence type="ECO:0000256" key="15">
    <source>
        <dbReference type="ARBA" id="ARBA00023002"/>
    </source>
</evidence>
<dbReference type="Pfam" id="PF07732">
    <property type="entry name" value="Cu-oxidase_3"/>
    <property type="match status" value="1"/>
</dbReference>
<feature type="binding site" description="type 1 copper site" evidence="20">
    <location>
        <position position="453"/>
    </location>
    <ligand>
        <name>Cu cation</name>
        <dbReference type="ChEBI" id="CHEBI:23378"/>
        <label>1</label>
    </ligand>
</feature>
<keyword evidence="22" id="KW-0472">Membrane</keyword>
<feature type="region of interest" description="Disordered" evidence="21">
    <location>
        <begin position="1"/>
        <end position="20"/>
    </location>
</feature>
<evidence type="ECO:0000256" key="4">
    <source>
        <dbReference type="ARBA" id="ARBA00004418"/>
    </source>
</evidence>
<comment type="catalytic activity">
    <reaction evidence="19">
        <text>nitric oxide + Fe(III)-[cytochrome c] + H2O = Fe(II)-[cytochrome c] + nitrite + 2 H(+)</text>
        <dbReference type="Rhea" id="RHEA:15233"/>
        <dbReference type="Rhea" id="RHEA-COMP:10350"/>
        <dbReference type="Rhea" id="RHEA-COMP:14399"/>
        <dbReference type="ChEBI" id="CHEBI:15377"/>
        <dbReference type="ChEBI" id="CHEBI:15378"/>
        <dbReference type="ChEBI" id="CHEBI:16301"/>
        <dbReference type="ChEBI" id="CHEBI:16480"/>
        <dbReference type="ChEBI" id="CHEBI:29033"/>
        <dbReference type="ChEBI" id="CHEBI:29034"/>
        <dbReference type="EC" id="1.7.2.1"/>
    </reaction>
</comment>
<keyword evidence="27" id="KW-1185">Reference proteome</keyword>
<organism evidence="26 27">
    <name type="scientific">Corynebacterium phoceense</name>
    <dbReference type="NCBI Taxonomy" id="1686286"/>
    <lineage>
        <taxon>Bacteria</taxon>
        <taxon>Bacillati</taxon>
        <taxon>Actinomycetota</taxon>
        <taxon>Actinomycetes</taxon>
        <taxon>Mycobacteriales</taxon>
        <taxon>Corynebacteriaceae</taxon>
        <taxon>Corynebacterium</taxon>
    </lineage>
</organism>
<keyword evidence="14" id="KW-0274">FAD</keyword>
<dbReference type="GO" id="GO:0005507">
    <property type="term" value="F:copper ion binding"/>
    <property type="evidence" value="ECO:0007669"/>
    <property type="project" value="InterPro"/>
</dbReference>
<evidence type="ECO:0000313" key="26">
    <source>
        <dbReference type="EMBL" id="TQE43734.1"/>
    </source>
</evidence>
<evidence type="ECO:0000313" key="27">
    <source>
        <dbReference type="Proteomes" id="UP000318080"/>
    </source>
</evidence>
<evidence type="ECO:0000256" key="17">
    <source>
        <dbReference type="ARBA" id="ARBA00023063"/>
    </source>
</evidence>
<comment type="subcellular location">
    <subcellularLocation>
        <location evidence="4">Periplasm</location>
    </subcellularLocation>
</comment>
<evidence type="ECO:0000256" key="7">
    <source>
        <dbReference type="ARBA" id="ARBA00011233"/>
    </source>
</evidence>
<keyword evidence="22" id="KW-1133">Transmembrane helix</keyword>
<dbReference type="GO" id="GO:0042128">
    <property type="term" value="P:nitrate assimilation"/>
    <property type="evidence" value="ECO:0007669"/>
    <property type="project" value="UniProtKB-KW"/>
</dbReference>
<evidence type="ECO:0000256" key="20">
    <source>
        <dbReference type="PIRSR" id="PIRSR601287-1"/>
    </source>
</evidence>
<evidence type="ECO:0000256" key="6">
    <source>
        <dbReference type="ARBA" id="ARBA00010609"/>
    </source>
</evidence>
<dbReference type="GO" id="GO:0050421">
    <property type="term" value="F:nitrite reductase (NO-forming) activity"/>
    <property type="evidence" value="ECO:0007669"/>
    <property type="project" value="UniProtKB-EC"/>
</dbReference>
<feature type="binding site" description="type 1 copper site" evidence="20">
    <location>
        <position position="259"/>
    </location>
    <ligand>
        <name>Cu cation</name>
        <dbReference type="ChEBI" id="CHEBI:23378"/>
        <label>1</label>
    </ligand>
</feature>
<dbReference type="InterPro" id="IPR008972">
    <property type="entry name" value="Cupredoxin"/>
</dbReference>
<keyword evidence="15" id="KW-0560">Oxidoreductase</keyword>
<evidence type="ECO:0000256" key="19">
    <source>
        <dbReference type="ARBA" id="ARBA00049340"/>
    </source>
</evidence>